<evidence type="ECO:0008006" key="3">
    <source>
        <dbReference type="Google" id="ProtNLM"/>
    </source>
</evidence>
<evidence type="ECO:0000313" key="2">
    <source>
        <dbReference type="EMBL" id="CEK84019.1"/>
    </source>
</evidence>
<gene>
    <name evidence="2" type="primary">ORF140254</name>
    <name evidence="1" type="synonym">ORF140248</name>
</gene>
<sequence length="72" mass="8692">MENVNIHPHPKERNLKLCNNYRTIALISHASKILLRFIMKRIERKLEHEVQAGFRHGRGTRDHIFMRFSFHT</sequence>
<dbReference type="PANTHER" id="PTHR47027">
    <property type="entry name" value="REVERSE TRANSCRIPTASE DOMAIN-CONTAINING PROTEIN"/>
    <property type="match status" value="1"/>
</dbReference>
<dbReference type="AlphaFoldDB" id="A0A0B7ASN6"/>
<organism evidence="2">
    <name type="scientific">Arion vulgaris</name>
    <dbReference type="NCBI Taxonomy" id="1028688"/>
    <lineage>
        <taxon>Eukaryota</taxon>
        <taxon>Metazoa</taxon>
        <taxon>Spiralia</taxon>
        <taxon>Lophotrochozoa</taxon>
        <taxon>Mollusca</taxon>
        <taxon>Gastropoda</taxon>
        <taxon>Heterobranchia</taxon>
        <taxon>Euthyneura</taxon>
        <taxon>Panpulmonata</taxon>
        <taxon>Eupulmonata</taxon>
        <taxon>Stylommatophora</taxon>
        <taxon>Helicina</taxon>
        <taxon>Arionoidea</taxon>
        <taxon>Arionidae</taxon>
        <taxon>Arion</taxon>
    </lineage>
</organism>
<evidence type="ECO:0000313" key="1">
    <source>
        <dbReference type="EMBL" id="CEK84017.1"/>
    </source>
</evidence>
<name>A0A0B7ASN6_9EUPU</name>
<proteinExistence type="predicted"/>
<dbReference type="EMBL" id="HACG01037152">
    <property type="protein sequence ID" value="CEK84017.1"/>
    <property type="molecule type" value="Transcribed_RNA"/>
</dbReference>
<protein>
    <recommendedName>
        <fullName evidence="3">Reverse transcriptase domain-containing protein</fullName>
    </recommendedName>
</protein>
<dbReference type="EMBL" id="HACG01037154">
    <property type="protein sequence ID" value="CEK84019.1"/>
    <property type="molecule type" value="Transcribed_RNA"/>
</dbReference>
<dbReference type="PANTHER" id="PTHR47027:SF8">
    <property type="entry name" value="RIBONUCLEASE H"/>
    <property type="match status" value="1"/>
</dbReference>
<reference evidence="2" key="1">
    <citation type="submission" date="2014-12" db="EMBL/GenBank/DDBJ databases">
        <title>Insight into the proteome of Arion vulgaris.</title>
        <authorList>
            <person name="Aradska J."/>
            <person name="Bulat T."/>
            <person name="Smidak R."/>
            <person name="Sarate P."/>
            <person name="Gangsoo J."/>
            <person name="Sialana F."/>
            <person name="Bilban M."/>
            <person name="Lubec G."/>
        </authorList>
    </citation>
    <scope>NUCLEOTIDE SEQUENCE</scope>
    <source>
        <tissue evidence="2">Skin</tissue>
    </source>
</reference>
<accession>A0A0B7ASN6</accession>